<feature type="transmembrane region" description="Helical" evidence="1">
    <location>
        <begin position="203"/>
        <end position="222"/>
    </location>
</feature>
<feature type="transmembrane region" description="Helical" evidence="1">
    <location>
        <begin position="122"/>
        <end position="143"/>
    </location>
</feature>
<name>A0A9W8G2L4_9FUNG</name>
<organism evidence="2 3">
    <name type="scientific">Coemansia spiralis</name>
    <dbReference type="NCBI Taxonomy" id="417178"/>
    <lineage>
        <taxon>Eukaryota</taxon>
        <taxon>Fungi</taxon>
        <taxon>Fungi incertae sedis</taxon>
        <taxon>Zoopagomycota</taxon>
        <taxon>Kickxellomycotina</taxon>
        <taxon>Kickxellomycetes</taxon>
        <taxon>Kickxellales</taxon>
        <taxon>Kickxellaceae</taxon>
        <taxon>Coemansia</taxon>
    </lineage>
</organism>
<evidence type="ECO:0000256" key="1">
    <source>
        <dbReference type="SAM" id="Phobius"/>
    </source>
</evidence>
<accession>A0A9W8G2L4</accession>
<proteinExistence type="predicted"/>
<sequence>MNSVITTTLTTLTRNHVQLEPTLPSILATSILTTSIQPTATIPEAEPTITSGVVNDLLHGIIAAGHSPRYSELAKVYCLADHCSKSRDWLLFQPTAIPLWTLGAMAITLGLVASIKYRTHEYFRLVFVNSVNTILALGISMLLRAAITLLSGSLVALYAASMFFNLCAGLFAYVALCKGAVNLVTLFQPMTHREKLGFRAWRIVFHFCPIVLVACGVALMFHTSLRSYAGMRCIQAVLVLILAITLLISVAFVLRLRNMRGHMRRRTVFSSFVVCVLLGLWGSFMLARTFVSVDSPARKSETMFFLLNYLPIILICLVSMVFGEPLTDRDYCVIKATMKNKNKSKGDV</sequence>
<feature type="transmembrane region" description="Helical" evidence="1">
    <location>
        <begin position="268"/>
        <end position="291"/>
    </location>
</feature>
<dbReference type="AlphaFoldDB" id="A0A9W8G2L4"/>
<dbReference type="OrthoDB" id="5541482at2759"/>
<protein>
    <submittedName>
        <fullName evidence="2">Uncharacterized protein</fullName>
    </submittedName>
</protein>
<reference evidence="2" key="1">
    <citation type="submission" date="2022-07" db="EMBL/GenBank/DDBJ databases">
        <title>Phylogenomic reconstructions and comparative analyses of Kickxellomycotina fungi.</title>
        <authorList>
            <person name="Reynolds N.K."/>
            <person name="Stajich J.E."/>
            <person name="Barry K."/>
            <person name="Grigoriev I.V."/>
            <person name="Crous P."/>
            <person name="Smith M.E."/>
        </authorList>
    </citation>
    <scope>NUCLEOTIDE SEQUENCE</scope>
    <source>
        <strain evidence="2">NRRL 3115</strain>
    </source>
</reference>
<gene>
    <name evidence="2" type="ORF">GGI25_003151</name>
</gene>
<feature type="transmembrane region" description="Helical" evidence="1">
    <location>
        <begin position="97"/>
        <end position="115"/>
    </location>
</feature>
<dbReference type="EMBL" id="JANBTW010000032">
    <property type="protein sequence ID" value="KAJ2677516.1"/>
    <property type="molecule type" value="Genomic_DNA"/>
</dbReference>
<keyword evidence="1" id="KW-0812">Transmembrane</keyword>
<feature type="transmembrane region" description="Helical" evidence="1">
    <location>
        <begin position="155"/>
        <end position="176"/>
    </location>
</feature>
<comment type="caution">
    <text evidence="2">The sequence shown here is derived from an EMBL/GenBank/DDBJ whole genome shotgun (WGS) entry which is preliminary data.</text>
</comment>
<keyword evidence="1" id="KW-0472">Membrane</keyword>
<feature type="transmembrane region" description="Helical" evidence="1">
    <location>
        <begin position="234"/>
        <end position="256"/>
    </location>
</feature>
<keyword evidence="1" id="KW-1133">Transmembrane helix</keyword>
<dbReference type="Proteomes" id="UP001151518">
    <property type="component" value="Unassembled WGS sequence"/>
</dbReference>
<evidence type="ECO:0000313" key="2">
    <source>
        <dbReference type="EMBL" id="KAJ2677516.1"/>
    </source>
</evidence>
<feature type="transmembrane region" description="Helical" evidence="1">
    <location>
        <begin position="303"/>
        <end position="322"/>
    </location>
</feature>
<evidence type="ECO:0000313" key="3">
    <source>
        <dbReference type="Proteomes" id="UP001151518"/>
    </source>
</evidence>